<proteinExistence type="predicted"/>
<sequence precursor="true">MKKFISMLFIFIGMISTSAFSAQPNSGIVRVYELKADWKTETNSSTLYLYTFKGNLASNCGKPGYLWSKSSDENINNLLHSAYTQRLDIKVGIESTNCTITTVEIALN</sequence>
<dbReference type="EMBL" id="LOMY01000187">
    <property type="protein sequence ID" value="OCQ51031.1"/>
    <property type="molecule type" value="Genomic_DNA"/>
</dbReference>
<accession>A0A1C0TZD2</accession>
<evidence type="ECO:0000313" key="3">
    <source>
        <dbReference type="Proteomes" id="UP000093476"/>
    </source>
</evidence>
<name>A0A1C0TZD2_9GAMM</name>
<protein>
    <submittedName>
        <fullName evidence="2">Uncharacterized protein</fullName>
    </submittedName>
</protein>
<feature type="chain" id="PRO_5008646608" evidence="1">
    <location>
        <begin position="22"/>
        <end position="108"/>
    </location>
</feature>
<comment type="caution">
    <text evidence="2">The sequence shown here is derived from an EMBL/GenBank/DDBJ whole genome shotgun (WGS) entry which is preliminary data.</text>
</comment>
<dbReference type="Proteomes" id="UP000093476">
    <property type="component" value="Unassembled WGS sequence"/>
</dbReference>
<dbReference type="RefSeq" id="WP_065824644.1">
    <property type="nucleotide sequence ID" value="NZ_CAWMQZ010000187.1"/>
</dbReference>
<evidence type="ECO:0000313" key="2">
    <source>
        <dbReference type="EMBL" id="OCQ51031.1"/>
    </source>
</evidence>
<organism evidence="2 3">
    <name type="scientific">Photorhabdus australis subsp. thailandensis</name>
    <dbReference type="NCBI Taxonomy" id="2805096"/>
    <lineage>
        <taxon>Bacteria</taxon>
        <taxon>Pseudomonadati</taxon>
        <taxon>Pseudomonadota</taxon>
        <taxon>Gammaproteobacteria</taxon>
        <taxon>Enterobacterales</taxon>
        <taxon>Morganellaceae</taxon>
        <taxon>Photorhabdus</taxon>
    </lineage>
</organism>
<keyword evidence="1" id="KW-0732">Signal</keyword>
<gene>
    <name evidence="2" type="ORF">Ppb6_04129</name>
</gene>
<keyword evidence="3" id="KW-1185">Reference proteome</keyword>
<reference evidence="2 3" key="1">
    <citation type="submission" date="2015-12" db="EMBL/GenBank/DDBJ databases">
        <title>Genome comparisons provide insights into the role of secondary metabolites in the pathogenic phase of the Photorhabdus life cycle.</title>
        <authorList>
            <person name="Tobias N.J."/>
            <person name="Mishra B."/>
            <person name="Gupta D.K."/>
            <person name="Thines M."/>
            <person name="Stinear T.P."/>
            <person name="Bode H.B."/>
        </authorList>
    </citation>
    <scope>NUCLEOTIDE SEQUENCE [LARGE SCALE GENOMIC DNA]</scope>
    <source>
        <strain evidence="2 3">PB68.1</strain>
    </source>
</reference>
<dbReference type="AlphaFoldDB" id="A0A1C0TZD2"/>
<dbReference type="PATRIC" id="fig|286156.4.peg.4739"/>
<feature type="signal peptide" evidence="1">
    <location>
        <begin position="1"/>
        <end position="21"/>
    </location>
</feature>
<evidence type="ECO:0000256" key="1">
    <source>
        <dbReference type="SAM" id="SignalP"/>
    </source>
</evidence>